<sequence>MAISLDKLVGLHHSAMQVRDQTMEVIANNLANANTPGYKARGVDFQAAMQAAQTERTHSLSRTHEKHFAVEVKNPGELMYKIPTQPDTGDGNTVEVQAERNAFLDTGMRYQAGIEFLNGKFKGMKKALSGGQA</sequence>
<dbReference type="PIRSF" id="PIRSF002889">
    <property type="entry name" value="Rod_FlgB"/>
    <property type="match status" value="1"/>
</dbReference>
<evidence type="ECO:0000256" key="1">
    <source>
        <dbReference type="ARBA" id="ARBA00004117"/>
    </source>
</evidence>
<evidence type="ECO:0000256" key="4">
    <source>
        <dbReference type="ARBA" id="ARBA00023143"/>
    </source>
</evidence>
<dbReference type="NCBIfam" id="TIGR01396">
    <property type="entry name" value="FlgB"/>
    <property type="match status" value="1"/>
</dbReference>
<name>A0A939DR59_9ALTE</name>
<dbReference type="GO" id="GO:0071978">
    <property type="term" value="P:bacterial-type flagellum-dependent swarming motility"/>
    <property type="evidence" value="ECO:0007669"/>
    <property type="project" value="TreeGrafter"/>
</dbReference>
<dbReference type="AlphaFoldDB" id="A0A939DR59"/>
<dbReference type="InterPro" id="IPR019776">
    <property type="entry name" value="Flagellar_basal_body_rod_CS"/>
</dbReference>
<dbReference type="PANTHER" id="PTHR30435">
    <property type="entry name" value="FLAGELLAR PROTEIN"/>
    <property type="match status" value="1"/>
</dbReference>
<gene>
    <name evidence="8" type="primary">flgB</name>
    <name evidence="8" type="ORF">J0A66_14165</name>
</gene>
<protein>
    <recommendedName>
        <fullName evidence="3 6">Flagellar basal body rod protein FlgB</fullName>
    </recommendedName>
</protein>
<keyword evidence="8" id="KW-0969">Cilium</keyword>
<accession>A0A939DR59</accession>
<evidence type="ECO:0000313" key="8">
    <source>
        <dbReference type="EMBL" id="MBN7826376.1"/>
    </source>
</evidence>
<dbReference type="PANTHER" id="PTHR30435:SF12">
    <property type="entry name" value="FLAGELLAR BASAL BODY ROD PROTEIN FLGB"/>
    <property type="match status" value="1"/>
</dbReference>
<dbReference type="InterPro" id="IPR006300">
    <property type="entry name" value="FlgB"/>
</dbReference>
<keyword evidence="8" id="KW-0966">Cell projection</keyword>
<comment type="caution">
    <text evidence="8">The sequence shown here is derived from an EMBL/GenBank/DDBJ whole genome shotgun (WGS) entry which is preliminary data.</text>
</comment>
<comment type="subcellular location">
    <subcellularLocation>
        <location evidence="1 6">Bacterial flagellum basal body</location>
    </subcellularLocation>
</comment>
<feature type="domain" description="Flagellar basal body rod protein N-terminal" evidence="7">
    <location>
        <begin position="12"/>
        <end position="39"/>
    </location>
</feature>
<dbReference type="RefSeq" id="WP_206574491.1">
    <property type="nucleotide sequence ID" value="NZ_JAFKCV010000008.1"/>
</dbReference>
<comment type="function">
    <text evidence="5 6">Structural component of flagellum, the bacterial motility apparatus. Part of the rod structure of flagellar basal body.</text>
</comment>
<dbReference type="GO" id="GO:0030694">
    <property type="term" value="C:bacterial-type flagellum basal body, rod"/>
    <property type="evidence" value="ECO:0007669"/>
    <property type="project" value="InterPro"/>
</dbReference>
<evidence type="ECO:0000256" key="2">
    <source>
        <dbReference type="ARBA" id="ARBA00009677"/>
    </source>
</evidence>
<dbReference type="Pfam" id="PF00460">
    <property type="entry name" value="Flg_bb_rod"/>
    <property type="match status" value="1"/>
</dbReference>
<dbReference type="InterPro" id="IPR001444">
    <property type="entry name" value="Flag_bb_rod_N"/>
</dbReference>
<dbReference type="Proteomes" id="UP000664654">
    <property type="component" value="Unassembled WGS sequence"/>
</dbReference>
<evidence type="ECO:0000256" key="3">
    <source>
        <dbReference type="ARBA" id="ARBA00014376"/>
    </source>
</evidence>
<keyword evidence="9" id="KW-1185">Reference proteome</keyword>
<proteinExistence type="inferred from homology"/>
<reference evidence="8" key="1">
    <citation type="submission" date="2021-03" db="EMBL/GenBank/DDBJ databases">
        <title>novel species isolated from a fishpond in China.</title>
        <authorList>
            <person name="Lu H."/>
            <person name="Cai Z."/>
        </authorList>
    </citation>
    <scope>NUCLEOTIDE SEQUENCE</scope>
    <source>
        <strain evidence="8">JCM 30855</strain>
    </source>
</reference>
<dbReference type="EMBL" id="JAFKCV010000008">
    <property type="protein sequence ID" value="MBN7826376.1"/>
    <property type="molecule type" value="Genomic_DNA"/>
</dbReference>
<evidence type="ECO:0000259" key="7">
    <source>
        <dbReference type="Pfam" id="PF00460"/>
    </source>
</evidence>
<organism evidence="8 9">
    <name type="scientific">Bowmanella dokdonensis</name>
    <dbReference type="NCBI Taxonomy" id="751969"/>
    <lineage>
        <taxon>Bacteria</taxon>
        <taxon>Pseudomonadati</taxon>
        <taxon>Pseudomonadota</taxon>
        <taxon>Gammaproteobacteria</taxon>
        <taxon>Alteromonadales</taxon>
        <taxon>Alteromonadaceae</taxon>
        <taxon>Bowmanella</taxon>
    </lineage>
</organism>
<keyword evidence="8" id="KW-0282">Flagellum</keyword>
<dbReference type="PROSITE" id="PS00588">
    <property type="entry name" value="FLAGELLA_BB_ROD"/>
    <property type="match status" value="1"/>
</dbReference>
<evidence type="ECO:0000313" key="9">
    <source>
        <dbReference type="Proteomes" id="UP000664654"/>
    </source>
</evidence>
<comment type="similarity">
    <text evidence="2 6">Belongs to the flagella basal body rod proteins family.</text>
</comment>
<evidence type="ECO:0000256" key="6">
    <source>
        <dbReference type="PIRNR" id="PIRNR002889"/>
    </source>
</evidence>
<evidence type="ECO:0000256" key="5">
    <source>
        <dbReference type="ARBA" id="ARBA00024934"/>
    </source>
</evidence>
<comment type="subunit">
    <text evidence="6">The basal body constitutes a major portion of the flagellar organelle and consists of a number of rings mounted on a central rod.</text>
</comment>
<keyword evidence="4 6" id="KW-0975">Bacterial flagellum</keyword>